<evidence type="ECO:0000313" key="3">
    <source>
        <dbReference type="Proteomes" id="UP001224418"/>
    </source>
</evidence>
<gene>
    <name evidence="2" type="ORF">QOZ93_001653</name>
</gene>
<accession>A0ABU0JS39</accession>
<comment type="caution">
    <text evidence="2">The sequence shown here is derived from an EMBL/GenBank/DDBJ whole genome shotgun (WGS) entry which is preliminary data.</text>
</comment>
<evidence type="ECO:0000313" key="2">
    <source>
        <dbReference type="EMBL" id="MDQ0479911.1"/>
    </source>
</evidence>
<name>A0ABU0JS39_HATLI</name>
<evidence type="ECO:0000256" key="1">
    <source>
        <dbReference type="SAM" id="MobiDB-lite"/>
    </source>
</evidence>
<proteinExistence type="predicted"/>
<dbReference type="RefSeq" id="WP_307355831.1">
    <property type="nucleotide sequence ID" value="NZ_BAAACJ010000037.1"/>
</dbReference>
<dbReference type="EMBL" id="JAUSWN010000012">
    <property type="protein sequence ID" value="MDQ0479911.1"/>
    <property type="molecule type" value="Genomic_DNA"/>
</dbReference>
<reference evidence="2 3" key="1">
    <citation type="submission" date="2023-07" db="EMBL/GenBank/DDBJ databases">
        <title>Genomic Encyclopedia of Type Strains, Phase IV (KMG-IV): sequencing the most valuable type-strain genomes for metagenomic binning, comparative biology and taxonomic classification.</title>
        <authorList>
            <person name="Goeker M."/>
        </authorList>
    </citation>
    <scope>NUCLEOTIDE SEQUENCE [LARGE SCALE GENOMIC DNA]</scope>
    <source>
        <strain evidence="2 3">DSM 1400</strain>
    </source>
</reference>
<organism evidence="2 3">
    <name type="scientific">Hathewaya limosa</name>
    <name type="common">Clostridium limosum</name>
    <dbReference type="NCBI Taxonomy" id="1536"/>
    <lineage>
        <taxon>Bacteria</taxon>
        <taxon>Bacillati</taxon>
        <taxon>Bacillota</taxon>
        <taxon>Clostridia</taxon>
        <taxon>Eubacteriales</taxon>
        <taxon>Clostridiaceae</taxon>
        <taxon>Hathewaya</taxon>
    </lineage>
</organism>
<dbReference type="Proteomes" id="UP001224418">
    <property type="component" value="Unassembled WGS sequence"/>
</dbReference>
<protein>
    <submittedName>
        <fullName evidence="2">Uncharacterized protein</fullName>
    </submittedName>
</protein>
<feature type="compositionally biased region" description="Low complexity" evidence="1">
    <location>
        <begin position="502"/>
        <end position="517"/>
    </location>
</feature>
<keyword evidence="3" id="KW-1185">Reference proteome</keyword>
<feature type="region of interest" description="Disordered" evidence="1">
    <location>
        <begin position="489"/>
        <end position="519"/>
    </location>
</feature>
<sequence>MEIGWKFPENNFGSLTGISEAGIETFRANIYNSLAREICQNSLDARLKDDEPVKVDFQKIYIYKNNLPGYNDFSDIWTKCLDFWIARNNKKAVDFLKNGSKVLDKEKLCVLRISDFNTTGLTGSDKEYDITPWQNLVKSSGVSDKGDSDGGSFGIGKSAPYACSNLRTLFYSTFDKDGLCATQGVSKLVSFKNDEGNITQGIGYFGQTSRNSAINYELGIDPTYSRGNNTGTDIYVMGFIDEEEWKTEIVKSILEGFLVAIYNNKIVIKVGDIEISQKTLPLVLNDYKNDIKWTYNYYRALTEGETFNTDFSGLGEIELKVLISPELHRRALLCRSSGMKIFDKANISSTIPFAAILTLKGIEVNKFFREMETPQHNAWEPGFHSDKKRAKKIRTELFRYIKEVVIQMGRNEATDEIDADGVGEYLPDELFIVQDQNQNDKEETITDKTKNIEIEVVEKVKIPKGISKINGDSLDEEIDAYGNIAIDGGDIDGTARTHQGRRNNSSGGNGTPTGATGKIDGTNTIKKWVEIGSVQTRLFNTGIKPNEYKLVLTPEKNAQKGYVMVKLSGEQSNFNASIKSAKLESNRNQNLHCADGKIFLNSFIEKQKISIIFELEYVESCSMEVALYGYSL</sequence>